<dbReference type="EMBL" id="JACHJU010000006">
    <property type="protein sequence ID" value="MBB4944017.1"/>
    <property type="molecule type" value="Genomic_DNA"/>
</dbReference>
<reference evidence="1 2" key="1">
    <citation type="submission" date="2020-08" db="EMBL/GenBank/DDBJ databases">
        <title>Sequencing the genomes of 1000 actinobacteria strains.</title>
        <authorList>
            <person name="Klenk H.-P."/>
        </authorList>
    </citation>
    <scope>NUCLEOTIDE SEQUENCE [LARGE SCALE GENOMIC DNA]</scope>
    <source>
        <strain evidence="1 2">DSM 43023</strain>
    </source>
</reference>
<dbReference type="RefSeq" id="WP_184759884.1">
    <property type="nucleotide sequence ID" value="NZ_BAABEK010000059.1"/>
</dbReference>
<accession>A0A7W7S5S6</accession>
<protein>
    <submittedName>
        <fullName evidence="1">Uncharacterized protein</fullName>
    </submittedName>
</protein>
<proteinExistence type="predicted"/>
<evidence type="ECO:0000313" key="1">
    <source>
        <dbReference type="EMBL" id="MBB4944017.1"/>
    </source>
</evidence>
<keyword evidence="2" id="KW-1185">Reference proteome</keyword>
<dbReference type="AlphaFoldDB" id="A0A7W7S5S6"/>
<comment type="caution">
    <text evidence="1">The sequence shown here is derived from an EMBL/GenBank/DDBJ whole genome shotgun (WGS) entry which is preliminary data.</text>
</comment>
<organism evidence="1 2">
    <name type="scientific">Streptosporangium album</name>
    <dbReference type="NCBI Taxonomy" id="47479"/>
    <lineage>
        <taxon>Bacteria</taxon>
        <taxon>Bacillati</taxon>
        <taxon>Actinomycetota</taxon>
        <taxon>Actinomycetes</taxon>
        <taxon>Streptosporangiales</taxon>
        <taxon>Streptosporangiaceae</taxon>
        <taxon>Streptosporangium</taxon>
    </lineage>
</organism>
<gene>
    <name evidence="1" type="ORF">FHR32_008418</name>
</gene>
<name>A0A7W7S5S6_9ACTN</name>
<dbReference type="Proteomes" id="UP000534286">
    <property type="component" value="Unassembled WGS sequence"/>
</dbReference>
<sequence length="56" mass="6239">MDETPHHRDGCAPATPFNEIPSPIYQISYFALEFTQLAALKDAIQYGASVETFHTP</sequence>
<evidence type="ECO:0000313" key="2">
    <source>
        <dbReference type="Proteomes" id="UP000534286"/>
    </source>
</evidence>